<sequence length="61" mass="6886">EAGAKLQLLFVTGKNFLKFFFENLISISSGFLSSLSRNVACLAGCKSNFRFRISQAFWNLF</sequence>
<gene>
    <name evidence="1" type="ORF">DB891_16215</name>
</gene>
<reference evidence="1 2" key="1">
    <citation type="submission" date="2018-04" db="EMBL/GenBank/DDBJ databases">
        <title>Flavobacterium sp. nov., isolated from glacier ice.</title>
        <authorList>
            <person name="Liu Q."/>
            <person name="Xin Y.-H."/>
        </authorList>
    </citation>
    <scope>NUCLEOTIDE SEQUENCE [LARGE SCALE GENOMIC DNA]</scope>
    <source>
        <strain evidence="1 2">LB2P30</strain>
    </source>
</reference>
<comment type="caution">
    <text evidence="1">The sequence shown here is derived from an EMBL/GenBank/DDBJ whole genome shotgun (WGS) entry which is preliminary data.</text>
</comment>
<accession>A0A2U1JMD2</accession>
<feature type="non-terminal residue" evidence="1">
    <location>
        <position position="1"/>
    </location>
</feature>
<dbReference type="AlphaFoldDB" id="A0A2U1JMD2"/>
<keyword evidence="2" id="KW-1185">Reference proteome</keyword>
<organism evidence="1 2">
    <name type="scientific">Flavobacterium laiguense</name>
    <dbReference type="NCBI Taxonomy" id="2169409"/>
    <lineage>
        <taxon>Bacteria</taxon>
        <taxon>Pseudomonadati</taxon>
        <taxon>Bacteroidota</taxon>
        <taxon>Flavobacteriia</taxon>
        <taxon>Flavobacteriales</taxon>
        <taxon>Flavobacteriaceae</taxon>
        <taxon>Flavobacterium</taxon>
    </lineage>
</organism>
<evidence type="ECO:0000313" key="2">
    <source>
        <dbReference type="Proteomes" id="UP000245618"/>
    </source>
</evidence>
<evidence type="ECO:0000313" key="1">
    <source>
        <dbReference type="EMBL" id="PWA06018.1"/>
    </source>
</evidence>
<dbReference type="Proteomes" id="UP000245618">
    <property type="component" value="Unassembled WGS sequence"/>
</dbReference>
<name>A0A2U1JMD2_9FLAO</name>
<proteinExistence type="predicted"/>
<protein>
    <submittedName>
        <fullName evidence="1">Uncharacterized protein</fullName>
    </submittedName>
</protein>
<dbReference type="EMBL" id="QCZH01000029">
    <property type="protein sequence ID" value="PWA06018.1"/>
    <property type="molecule type" value="Genomic_DNA"/>
</dbReference>